<dbReference type="PROSITE" id="PS51318">
    <property type="entry name" value="TAT"/>
    <property type="match status" value="1"/>
</dbReference>
<dbReference type="InterPro" id="IPR006311">
    <property type="entry name" value="TAT_signal"/>
</dbReference>
<keyword evidence="2" id="KW-1185">Reference proteome</keyword>
<dbReference type="RefSeq" id="WP_170152595.1">
    <property type="nucleotide sequence ID" value="NZ_QTUC01000001.1"/>
</dbReference>
<organism evidence="1 2">
    <name type="scientific">Thermasporomyces composti</name>
    <dbReference type="NCBI Taxonomy" id="696763"/>
    <lineage>
        <taxon>Bacteria</taxon>
        <taxon>Bacillati</taxon>
        <taxon>Actinomycetota</taxon>
        <taxon>Actinomycetes</taxon>
        <taxon>Propionibacteriales</taxon>
        <taxon>Nocardioidaceae</taxon>
        <taxon>Thermasporomyces</taxon>
    </lineage>
</organism>
<sequence length="389" mass="43041">MSTAGALPGRRLTRRGLVSAGLAAGGLAVTGARVASAEGRPPRSTDGPRMPVLRSVRRASWLEDMFTRYGDAADANTWSGGDGTYSAKLPDGRRIWMFSDTFLGPVEPDGSRPDAAFINNSIVVQEDGELRTIHGGTRENPAAVLAPEDPNAWYWVNANNIAGGTLNVIYLEFARTGSGMFDFVWRRTVLARFHLETLEVLSVHELPSSVENLEWNPWLLRVGPYTYIYGVEDLGQKKYMRIARVRGDDLLGRWEFFTGDGWSSVEAESTRVLADVSNSYSVTPINGGYLLITQDTSFPFSNEIVGYFAPTPTGPFGERTVLYRTPETGPDGTYGNPNVIMYGPHEHPQFRRGNTLVVSYDVNSLNPDDVWNDASIYRPRFVELTFAPR</sequence>
<evidence type="ECO:0000313" key="1">
    <source>
        <dbReference type="EMBL" id="REF36964.1"/>
    </source>
</evidence>
<protein>
    <submittedName>
        <fullName evidence="1">Uncharacterized protein DUF5005</fullName>
    </submittedName>
</protein>
<comment type="caution">
    <text evidence="1">The sequence shown here is derived from an EMBL/GenBank/DDBJ whole genome shotgun (WGS) entry which is preliminary data.</text>
</comment>
<accession>A0A3D9VFN7</accession>
<dbReference type="Proteomes" id="UP000256485">
    <property type="component" value="Unassembled WGS sequence"/>
</dbReference>
<dbReference type="EMBL" id="QTUC01000001">
    <property type="protein sequence ID" value="REF36964.1"/>
    <property type="molecule type" value="Genomic_DNA"/>
</dbReference>
<name>A0A3D9VFN7_THECX</name>
<proteinExistence type="predicted"/>
<evidence type="ECO:0000313" key="2">
    <source>
        <dbReference type="Proteomes" id="UP000256485"/>
    </source>
</evidence>
<dbReference type="AlphaFoldDB" id="A0A3D9VFN7"/>
<reference evidence="1 2" key="1">
    <citation type="submission" date="2018-08" db="EMBL/GenBank/DDBJ databases">
        <title>Sequencing the genomes of 1000 actinobacteria strains.</title>
        <authorList>
            <person name="Klenk H.-P."/>
        </authorList>
    </citation>
    <scope>NUCLEOTIDE SEQUENCE [LARGE SCALE GENOMIC DNA]</scope>
    <source>
        <strain evidence="1 2">DSM 22891</strain>
    </source>
</reference>
<gene>
    <name evidence="1" type="ORF">DFJ64_2400</name>
</gene>